<dbReference type="RefSeq" id="WP_182014658.1">
    <property type="nucleotide sequence ID" value="NZ_CP055904.1"/>
</dbReference>
<organism evidence="6 7">
    <name type="scientific">Klebsiella aerogenes</name>
    <name type="common">Enterobacter aerogenes</name>
    <dbReference type="NCBI Taxonomy" id="548"/>
    <lineage>
        <taxon>Bacteria</taxon>
        <taxon>Pseudomonadati</taxon>
        <taxon>Pseudomonadota</taxon>
        <taxon>Gammaproteobacteria</taxon>
        <taxon>Enterobacterales</taxon>
        <taxon>Enterobacteriaceae</taxon>
        <taxon>Klebsiella/Raoultella group</taxon>
        <taxon>Klebsiella</taxon>
    </lineage>
</organism>
<dbReference type="PANTHER" id="PTHR47506">
    <property type="entry name" value="TRANSCRIPTIONAL REGULATORY PROTEIN"/>
    <property type="match status" value="1"/>
</dbReference>
<reference evidence="7" key="1">
    <citation type="submission" date="2020-06" db="EMBL/GenBank/DDBJ databases">
        <title>REHAB project genomes.</title>
        <authorList>
            <person name="Shaw L.P."/>
        </authorList>
    </citation>
    <scope>NUCLEOTIDE SEQUENCE [LARGE SCALE GENOMIC DNA]</scope>
    <source>
        <strain evidence="7">RHBSTW-00938</strain>
    </source>
</reference>
<evidence type="ECO:0000256" key="3">
    <source>
        <dbReference type="ARBA" id="ARBA00023163"/>
    </source>
</evidence>
<dbReference type="PRINTS" id="PR00455">
    <property type="entry name" value="HTHTETR"/>
</dbReference>
<accession>A0AAP9QZ99</accession>
<dbReference type="SUPFAM" id="SSF48498">
    <property type="entry name" value="Tetracyclin repressor-like, C-terminal domain"/>
    <property type="match status" value="1"/>
</dbReference>
<dbReference type="EMBL" id="CP055904">
    <property type="protein sequence ID" value="QMR41565.1"/>
    <property type="molecule type" value="Genomic_DNA"/>
</dbReference>
<dbReference type="InterPro" id="IPR011075">
    <property type="entry name" value="TetR_C"/>
</dbReference>
<keyword evidence="3" id="KW-0804">Transcription</keyword>
<dbReference type="PANTHER" id="PTHR47506:SF1">
    <property type="entry name" value="HTH-TYPE TRANSCRIPTIONAL REGULATOR YJDC"/>
    <property type="match status" value="1"/>
</dbReference>
<evidence type="ECO:0000256" key="2">
    <source>
        <dbReference type="ARBA" id="ARBA00023125"/>
    </source>
</evidence>
<feature type="DNA-binding region" description="H-T-H motif" evidence="4">
    <location>
        <begin position="24"/>
        <end position="43"/>
    </location>
</feature>
<proteinExistence type="predicted"/>
<dbReference type="GO" id="GO:0003677">
    <property type="term" value="F:DNA binding"/>
    <property type="evidence" value="ECO:0007669"/>
    <property type="project" value="UniProtKB-UniRule"/>
</dbReference>
<gene>
    <name evidence="6" type="ORF">HV331_19595</name>
</gene>
<dbReference type="InterPro" id="IPR009057">
    <property type="entry name" value="Homeodomain-like_sf"/>
</dbReference>
<feature type="domain" description="HTH tetR-type" evidence="5">
    <location>
        <begin position="1"/>
        <end position="61"/>
    </location>
</feature>
<evidence type="ECO:0000256" key="4">
    <source>
        <dbReference type="PROSITE-ProRule" id="PRU00335"/>
    </source>
</evidence>
<dbReference type="AlphaFoldDB" id="A0AAP9QZ99"/>
<evidence type="ECO:0000259" key="5">
    <source>
        <dbReference type="PROSITE" id="PS50977"/>
    </source>
</evidence>
<dbReference type="SUPFAM" id="SSF46689">
    <property type="entry name" value="Homeodomain-like"/>
    <property type="match status" value="1"/>
</dbReference>
<dbReference type="Pfam" id="PF00440">
    <property type="entry name" value="TetR_N"/>
    <property type="match status" value="1"/>
</dbReference>
<evidence type="ECO:0000313" key="6">
    <source>
        <dbReference type="EMBL" id="QMR41565.1"/>
    </source>
</evidence>
<dbReference type="Pfam" id="PF16925">
    <property type="entry name" value="TetR_C_13"/>
    <property type="match status" value="1"/>
</dbReference>
<evidence type="ECO:0000256" key="1">
    <source>
        <dbReference type="ARBA" id="ARBA00023015"/>
    </source>
</evidence>
<dbReference type="Gene3D" id="1.10.357.10">
    <property type="entry name" value="Tetracycline Repressor, domain 2"/>
    <property type="match status" value="1"/>
</dbReference>
<keyword evidence="1" id="KW-0805">Transcription regulation</keyword>
<dbReference type="InterPro" id="IPR001647">
    <property type="entry name" value="HTH_TetR"/>
</dbReference>
<dbReference type="InterPro" id="IPR036271">
    <property type="entry name" value="Tet_transcr_reg_TetR-rel_C_sf"/>
</dbReference>
<sequence length="185" mass="20334">MSTYDNLLDLADTLIQENGYQGFSYADLASGLGIRKASIHYHFPTKTDLGVAYCERKEKRLLQMEEKLLAVPPGKARLAAYIDAFAYCAQKGQMCGVHAMLSDSNLFEEPLQEAVSRLAQTDLRIIADVLRTGRNCGELTFSGDPDDLAVIINAAVKGALMLNRVPPHDACERAKTALRQLLCTL</sequence>
<dbReference type="Proteomes" id="UP000514462">
    <property type="component" value="Chromosome"/>
</dbReference>
<dbReference type="PROSITE" id="PS50977">
    <property type="entry name" value="HTH_TETR_2"/>
    <property type="match status" value="1"/>
</dbReference>
<protein>
    <submittedName>
        <fullName evidence="6">TetR/AcrR family transcriptional regulator</fullName>
    </submittedName>
</protein>
<name>A0AAP9QZ99_KLEAE</name>
<evidence type="ECO:0000313" key="7">
    <source>
        <dbReference type="Proteomes" id="UP000514462"/>
    </source>
</evidence>
<keyword evidence="2 4" id="KW-0238">DNA-binding</keyword>